<dbReference type="AlphaFoldDB" id="A0A8H7W133"/>
<name>A0A8H7W133_9HELO</name>
<protein>
    <submittedName>
        <fullName evidence="1">Uncharacterized protein</fullName>
    </submittedName>
</protein>
<accession>A0A8H7W133</accession>
<evidence type="ECO:0000313" key="2">
    <source>
        <dbReference type="Proteomes" id="UP000664132"/>
    </source>
</evidence>
<gene>
    <name evidence="1" type="ORF">IFR04_015644</name>
</gene>
<evidence type="ECO:0000313" key="1">
    <source>
        <dbReference type="EMBL" id="KAG4411222.1"/>
    </source>
</evidence>
<dbReference type="Proteomes" id="UP000664132">
    <property type="component" value="Unassembled WGS sequence"/>
</dbReference>
<reference evidence="1" key="1">
    <citation type="submission" date="2021-02" db="EMBL/GenBank/DDBJ databases">
        <title>Genome sequence Cadophora malorum strain M34.</title>
        <authorList>
            <person name="Stefanovic E."/>
            <person name="Vu D."/>
            <person name="Scully C."/>
            <person name="Dijksterhuis J."/>
            <person name="Roader J."/>
            <person name="Houbraken J."/>
        </authorList>
    </citation>
    <scope>NUCLEOTIDE SEQUENCE</scope>
    <source>
        <strain evidence="1">M34</strain>
    </source>
</reference>
<keyword evidence="2" id="KW-1185">Reference proteome</keyword>
<sequence>MATSGFISTWPYDDLSSDEFKHVVERHITPWDVKDNRPIQIGQVLNPHTGILESPSYDIGT</sequence>
<organism evidence="1 2">
    <name type="scientific">Cadophora malorum</name>
    <dbReference type="NCBI Taxonomy" id="108018"/>
    <lineage>
        <taxon>Eukaryota</taxon>
        <taxon>Fungi</taxon>
        <taxon>Dikarya</taxon>
        <taxon>Ascomycota</taxon>
        <taxon>Pezizomycotina</taxon>
        <taxon>Leotiomycetes</taxon>
        <taxon>Helotiales</taxon>
        <taxon>Ploettnerulaceae</taxon>
        <taxon>Cadophora</taxon>
    </lineage>
</organism>
<comment type="caution">
    <text evidence="1">The sequence shown here is derived from an EMBL/GenBank/DDBJ whole genome shotgun (WGS) entry which is preliminary data.</text>
</comment>
<dbReference type="EMBL" id="JAFJYH010000504">
    <property type="protein sequence ID" value="KAG4411222.1"/>
    <property type="molecule type" value="Genomic_DNA"/>
</dbReference>
<proteinExistence type="predicted"/>